<evidence type="ECO:0000313" key="3">
    <source>
        <dbReference type="EMBL" id="AGP33602.1"/>
    </source>
</evidence>
<dbReference type="AlphaFoldDB" id="S4XKA0"/>
<dbReference type="STRING" id="1254432.SCE1572_03250"/>
<dbReference type="Proteomes" id="UP000014803">
    <property type="component" value="Chromosome"/>
</dbReference>
<dbReference type="Gene3D" id="3.40.50.300">
    <property type="entry name" value="P-loop containing nucleotide triphosphate hydrolases"/>
    <property type="match status" value="1"/>
</dbReference>
<evidence type="ECO:0000259" key="2">
    <source>
        <dbReference type="Pfam" id="PF13175"/>
    </source>
</evidence>
<dbReference type="EMBL" id="CP003969">
    <property type="protein sequence ID" value="AGP33602.1"/>
    <property type="molecule type" value="Genomic_DNA"/>
</dbReference>
<dbReference type="eggNOG" id="COG1196">
    <property type="taxonomic scope" value="Bacteria"/>
</dbReference>
<feature type="domain" description="Endonuclease GajA/Old nuclease/RecF-like AAA" evidence="2">
    <location>
        <begin position="1"/>
        <end position="46"/>
    </location>
</feature>
<protein>
    <recommendedName>
        <fullName evidence="2">Endonuclease GajA/Old nuclease/RecF-like AAA domain-containing protein</fullName>
    </recommendedName>
</protein>
<evidence type="ECO:0000313" key="4">
    <source>
        <dbReference type="Proteomes" id="UP000014803"/>
    </source>
</evidence>
<accession>S4XKA0</accession>
<dbReference type="GO" id="GO:0000731">
    <property type="term" value="P:DNA synthesis involved in DNA repair"/>
    <property type="evidence" value="ECO:0007669"/>
    <property type="project" value="TreeGrafter"/>
</dbReference>
<dbReference type="InterPro" id="IPR027417">
    <property type="entry name" value="P-loop_NTPase"/>
</dbReference>
<feature type="region of interest" description="Disordered" evidence="1">
    <location>
        <begin position="108"/>
        <end position="134"/>
    </location>
</feature>
<evidence type="ECO:0000256" key="1">
    <source>
        <dbReference type="SAM" id="MobiDB-lite"/>
    </source>
</evidence>
<dbReference type="RefSeq" id="WP_020732650.1">
    <property type="nucleotide sequence ID" value="NC_021658.1"/>
</dbReference>
<dbReference type="PANTHER" id="PTHR32182">
    <property type="entry name" value="DNA REPLICATION AND REPAIR PROTEIN RECF"/>
    <property type="match status" value="1"/>
</dbReference>
<organism evidence="3 4">
    <name type="scientific">Sorangium cellulosum So0157-2</name>
    <dbReference type="NCBI Taxonomy" id="1254432"/>
    <lineage>
        <taxon>Bacteria</taxon>
        <taxon>Pseudomonadati</taxon>
        <taxon>Myxococcota</taxon>
        <taxon>Polyangia</taxon>
        <taxon>Polyangiales</taxon>
        <taxon>Polyangiaceae</taxon>
        <taxon>Sorangium</taxon>
    </lineage>
</organism>
<dbReference type="KEGG" id="scu:SCE1572_03250"/>
<name>S4XKA0_SORCE</name>
<gene>
    <name evidence="3" type="ORF">SCE1572_03250</name>
</gene>
<dbReference type="GO" id="GO:0006302">
    <property type="term" value="P:double-strand break repair"/>
    <property type="evidence" value="ECO:0007669"/>
    <property type="project" value="TreeGrafter"/>
</dbReference>
<dbReference type="OrthoDB" id="9816506at2"/>
<reference evidence="3 4" key="1">
    <citation type="journal article" date="2013" name="Sci. Rep.">
        <title>Extraordinary expansion of a Sorangium cellulosum genome from an alkaline milieu.</title>
        <authorList>
            <person name="Han K."/>
            <person name="Li Z.F."/>
            <person name="Peng R."/>
            <person name="Zhu L.P."/>
            <person name="Zhou T."/>
            <person name="Wang L.G."/>
            <person name="Li S.G."/>
            <person name="Zhang X.B."/>
            <person name="Hu W."/>
            <person name="Wu Z.H."/>
            <person name="Qin N."/>
            <person name="Li Y.Z."/>
        </authorList>
    </citation>
    <scope>NUCLEOTIDE SEQUENCE [LARGE SCALE GENOMIC DNA]</scope>
    <source>
        <strain evidence="3 4">So0157-2</strain>
    </source>
</reference>
<sequence>MITRLEVDGFKSLREFSVDFEPFTVFVGPNSAGKSNILDALALLSRLAARPIEEAFKQGRGRSIDQFTRRRGEAGQVIRFAVELLLPGLAESGEAAATVAPLPLRAVHRAPRAPDGGGAPRGSRRTAAPRGARR</sequence>
<dbReference type="HOGENOM" id="CLU_1894817_0_0_7"/>
<dbReference type="InterPro" id="IPR041685">
    <property type="entry name" value="AAA_GajA/Old/RecF-like"/>
</dbReference>
<dbReference type="PATRIC" id="fig|1254432.3.peg.707"/>
<dbReference type="Pfam" id="PF13175">
    <property type="entry name" value="AAA_15"/>
    <property type="match status" value="1"/>
</dbReference>
<dbReference type="PANTHER" id="PTHR32182:SF22">
    <property type="entry name" value="ATP-DEPENDENT ENDONUCLEASE, OLD FAMILY-RELATED"/>
    <property type="match status" value="1"/>
</dbReference>
<dbReference type="SUPFAM" id="SSF52540">
    <property type="entry name" value="P-loop containing nucleoside triphosphate hydrolases"/>
    <property type="match status" value="1"/>
</dbReference>
<proteinExistence type="predicted"/>